<keyword evidence="5" id="KW-0540">Nuclease</keyword>
<dbReference type="InterPro" id="IPR021109">
    <property type="entry name" value="Peptidase_aspartic_dom_sf"/>
</dbReference>
<dbReference type="CDD" id="cd00303">
    <property type="entry name" value="retropepsin_like"/>
    <property type="match status" value="1"/>
</dbReference>
<keyword evidence="2" id="KW-0507">mRNA processing</keyword>
<evidence type="ECO:0000256" key="2">
    <source>
        <dbReference type="ARBA" id="ARBA00022664"/>
    </source>
</evidence>
<evidence type="ECO:0000256" key="6">
    <source>
        <dbReference type="ARBA" id="ARBA00022759"/>
    </source>
</evidence>
<evidence type="ECO:0000256" key="8">
    <source>
        <dbReference type="ARBA" id="ARBA00022918"/>
    </source>
</evidence>
<gene>
    <name evidence="13" type="ORF">EVJ58_g8316</name>
</gene>
<accession>A0A4Y9Y168</accession>
<reference evidence="13 14" key="1">
    <citation type="submission" date="2019-01" db="EMBL/GenBank/DDBJ databases">
        <title>Genome sequencing of the rare red list fungi Fomitopsis rosea.</title>
        <authorList>
            <person name="Buettner E."/>
            <person name="Kellner H."/>
        </authorList>
    </citation>
    <scope>NUCLEOTIDE SEQUENCE [LARGE SCALE GENOMIC DNA]</scope>
    <source>
        <strain evidence="13 14">DSM 105464</strain>
    </source>
</reference>
<name>A0A4Y9Y168_9APHY</name>
<dbReference type="GO" id="GO:0004519">
    <property type="term" value="F:endonuclease activity"/>
    <property type="evidence" value="ECO:0007669"/>
    <property type="project" value="UniProtKB-KW"/>
</dbReference>
<dbReference type="GO" id="GO:0006397">
    <property type="term" value="P:mRNA processing"/>
    <property type="evidence" value="ECO:0007669"/>
    <property type="project" value="UniProtKB-KW"/>
</dbReference>
<evidence type="ECO:0000259" key="12">
    <source>
        <dbReference type="PROSITE" id="PS50878"/>
    </source>
</evidence>
<dbReference type="InterPro" id="IPR043502">
    <property type="entry name" value="DNA/RNA_pol_sf"/>
</dbReference>
<keyword evidence="9" id="KW-0862">Zinc</keyword>
<dbReference type="GO" id="GO:0008270">
    <property type="term" value="F:zinc ion binding"/>
    <property type="evidence" value="ECO:0007669"/>
    <property type="project" value="UniProtKB-KW"/>
</dbReference>
<feature type="compositionally biased region" description="Low complexity" evidence="10">
    <location>
        <begin position="196"/>
        <end position="220"/>
    </location>
</feature>
<comment type="caution">
    <text evidence="13">The sequence shown here is derived from an EMBL/GenBank/DDBJ whole genome shotgun (WGS) entry which is preliminary data.</text>
</comment>
<feature type="compositionally biased region" description="Polar residues" evidence="10">
    <location>
        <begin position="85"/>
        <end position="102"/>
    </location>
</feature>
<keyword evidence="8" id="KW-0695">RNA-directed DNA polymerase</keyword>
<dbReference type="AlphaFoldDB" id="A0A4Y9Y168"/>
<keyword evidence="7" id="KW-0378">Hydrolase</keyword>
<dbReference type="Gene3D" id="2.40.70.10">
    <property type="entry name" value="Acid Proteases"/>
    <property type="match status" value="1"/>
</dbReference>
<dbReference type="SMART" id="SM00343">
    <property type="entry name" value="ZnF_C2HC"/>
    <property type="match status" value="1"/>
</dbReference>
<evidence type="ECO:0000259" key="11">
    <source>
        <dbReference type="PROSITE" id="PS50158"/>
    </source>
</evidence>
<feature type="region of interest" description="Disordered" evidence="10">
    <location>
        <begin position="1210"/>
        <end position="1269"/>
    </location>
</feature>
<dbReference type="EMBL" id="SEKV01000601">
    <property type="protein sequence ID" value="TFY55327.1"/>
    <property type="molecule type" value="Genomic_DNA"/>
</dbReference>
<feature type="region of interest" description="Disordered" evidence="10">
    <location>
        <begin position="129"/>
        <end position="154"/>
    </location>
</feature>
<dbReference type="Gene3D" id="3.30.70.270">
    <property type="match status" value="2"/>
</dbReference>
<dbReference type="PANTHER" id="PTHR37984">
    <property type="entry name" value="PROTEIN CBG26694"/>
    <property type="match status" value="1"/>
</dbReference>
<dbReference type="InterPro" id="IPR036875">
    <property type="entry name" value="Znf_CCHC_sf"/>
</dbReference>
<feature type="region of interest" description="Disordered" evidence="10">
    <location>
        <begin position="189"/>
        <end position="273"/>
    </location>
</feature>
<keyword evidence="3" id="KW-0808">Transferase</keyword>
<dbReference type="PROSITE" id="PS50878">
    <property type="entry name" value="RT_POL"/>
    <property type="match status" value="1"/>
</dbReference>
<dbReference type="Gene3D" id="3.10.10.10">
    <property type="entry name" value="HIV Type 1 Reverse Transcriptase, subunit A, domain 1"/>
    <property type="match status" value="1"/>
</dbReference>
<feature type="compositionally biased region" description="Basic residues" evidence="10">
    <location>
        <begin position="47"/>
        <end position="57"/>
    </location>
</feature>
<evidence type="ECO:0000256" key="5">
    <source>
        <dbReference type="ARBA" id="ARBA00022722"/>
    </source>
</evidence>
<dbReference type="InterPro" id="IPR000477">
    <property type="entry name" value="RT_dom"/>
</dbReference>
<dbReference type="SUPFAM" id="SSF50630">
    <property type="entry name" value="Acid proteases"/>
    <property type="match status" value="1"/>
</dbReference>
<dbReference type="InterPro" id="IPR043128">
    <property type="entry name" value="Rev_trsase/Diguanyl_cyclase"/>
</dbReference>
<keyword evidence="4" id="KW-0548">Nucleotidyltransferase</keyword>
<feature type="domain" description="CCHC-type" evidence="11">
    <location>
        <begin position="117"/>
        <end position="133"/>
    </location>
</feature>
<evidence type="ECO:0000256" key="9">
    <source>
        <dbReference type="PROSITE-ProRule" id="PRU00047"/>
    </source>
</evidence>
<feature type="compositionally biased region" description="Low complexity" evidence="10">
    <location>
        <begin position="65"/>
        <end position="84"/>
    </location>
</feature>
<dbReference type="GO" id="GO:0003964">
    <property type="term" value="F:RNA-directed DNA polymerase activity"/>
    <property type="evidence" value="ECO:0007669"/>
    <property type="project" value="UniProtKB-KW"/>
</dbReference>
<dbReference type="PROSITE" id="PS50158">
    <property type="entry name" value="ZF_CCHC"/>
    <property type="match status" value="1"/>
</dbReference>
<dbReference type="SUPFAM" id="SSF56672">
    <property type="entry name" value="DNA/RNA polymerases"/>
    <property type="match status" value="1"/>
</dbReference>
<dbReference type="GO" id="GO:0003676">
    <property type="term" value="F:nucleic acid binding"/>
    <property type="evidence" value="ECO:0007669"/>
    <property type="project" value="InterPro"/>
</dbReference>
<dbReference type="STRING" id="34475.A0A4Y9Y168"/>
<evidence type="ECO:0000256" key="4">
    <source>
        <dbReference type="ARBA" id="ARBA00022695"/>
    </source>
</evidence>
<proteinExistence type="predicted"/>
<keyword evidence="9" id="KW-0863">Zinc-finger</keyword>
<evidence type="ECO:0000256" key="3">
    <source>
        <dbReference type="ARBA" id="ARBA00022679"/>
    </source>
</evidence>
<dbReference type="EC" id="2.7.7.49" evidence="1"/>
<feature type="domain" description="Reverse transcriptase" evidence="12">
    <location>
        <begin position="740"/>
        <end position="926"/>
    </location>
</feature>
<dbReference type="CDD" id="cd09274">
    <property type="entry name" value="RNase_HI_RT_Ty3"/>
    <property type="match status" value="1"/>
</dbReference>
<dbReference type="Pfam" id="PF17917">
    <property type="entry name" value="RT_RNaseH"/>
    <property type="match status" value="1"/>
</dbReference>
<dbReference type="PANTHER" id="PTHR37984:SF5">
    <property type="entry name" value="PROTEIN NYNRIN-LIKE"/>
    <property type="match status" value="1"/>
</dbReference>
<dbReference type="CDD" id="cd01647">
    <property type="entry name" value="RT_LTR"/>
    <property type="match status" value="1"/>
</dbReference>
<dbReference type="Pfam" id="PF08284">
    <property type="entry name" value="RVP_2"/>
    <property type="match status" value="1"/>
</dbReference>
<organism evidence="13 14">
    <name type="scientific">Rhodofomes roseus</name>
    <dbReference type="NCBI Taxonomy" id="34475"/>
    <lineage>
        <taxon>Eukaryota</taxon>
        <taxon>Fungi</taxon>
        <taxon>Dikarya</taxon>
        <taxon>Basidiomycota</taxon>
        <taxon>Agaricomycotina</taxon>
        <taxon>Agaricomycetes</taxon>
        <taxon>Polyporales</taxon>
        <taxon>Rhodofomes</taxon>
    </lineage>
</organism>
<evidence type="ECO:0000256" key="10">
    <source>
        <dbReference type="SAM" id="MobiDB-lite"/>
    </source>
</evidence>
<feature type="region of interest" description="Disordered" evidence="10">
    <location>
        <begin position="1"/>
        <end position="107"/>
    </location>
</feature>
<keyword evidence="9" id="KW-0479">Metal-binding</keyword>
<dbReference type="InterPro" id="IPR001878">
    <property type="entry name" value="Znf_CCHC"/>
</dbReference>
<sequence length="1269" mass="140985">MPPRSLRSHTAPRSGTFGRAKRGNTGGQDKASSPGGADPANNPLGQRGRRERPRKGGFSRGHNGGATSNTAAAGNNGAAQGSGQRPSHNISAQKNGQGVQKSRLSDKDRERYIAEGRCFECHEIGHITRNCPKRGQVPSPRKGKPPGVPVNNVQPATGTAAELRDLAASSGLTGTLNLHYIDFDLEDAHSTSSGDSMPSLQTVSSSSSSEVDYLSESSASGTMPDLQSVSYLSDSEDSRSDNSDTTTFYSCNEGEDGSCNGKAEAGLPSDDSEVPFDAHYEDRYLPPVKPKGRWGHHFGDAHAANAARILNGVLNVVYPYDRDDHQCNIGVVQISDSQYVVEWYEAAHYVSIESMRDPDFDIAQWYFPLLDEYMGNELIYDDIPSCPLGAALASEVKEVLSRLIDTPPPDDVVWPGRARFDTVQREGYVELHDLYLAFELYIPNEMLENVYLDLPNWYAQVLRRELRPSVFDLDDLEGELLSLFEPRRSVPQCETCCWFRPHTELQCFAVKVSKKDSPEYLQRNASEAKDMDRIMPEPAVVVVMIDGNPVRALLDSGSLSDFMSTKLAHQLKLKTYELAKPLPVQMAVQGSRAKVNLGCVAKLEYQDISEDRYFDVMNILNYDLILGTPFLYQHRVTIGLNPTSVVIGSADSLPLSGKRMRTLEAHAAGFDGDDLQQYRDTLREYAQSISTNAMNSPLPPLRDINHTIPLIDEDLIYSWRPSKCPEALRPMWNEKREAYLNTGRWRMTNARNTSPMLLLTKPGTGKNGVPPRLRTVIDLRQRNKNTKKMPSPLPDMEGILRRVSRRPYRSMIDGKDAYEQIRVTPEHVDRTAMATPDGSMVSLVLQQGDCNAVATYQSLMNHIFGGFIGDFMDVYLDDIIVYSDTVEDHLRHVKIVIDVLREQKFYLSADKQKYFCQEAKILGRIVDDDGIRMDPEKVDSILNWKIPTNKELLRGFLGSVGYLADDIATIRIPMGILTSLIGSDSSFKWDHTHQRAFDEIKQLVQAHREHHRMPLDYSPNAEPIWLVTDGSHGGIAGVVCQGRDFRTGRIAAFFSAKLTAAQSNYAVHEIEMLAGVEAMLRHRDILQGCQFTWVTDHKGLTHLWTQKNLSGRQARWIEKLSEFSFDIEYVPGVENVLADALSRIYSNDAPGTVRAPSEYTQFDETSTVPAQLNSVGISAPVFAGLEAMAVRTRSATGANVRTAKDKTVIDARGRRETHLAKRAAPAPKPSPPAPRKGTPQARSAPKKRVALKDLPPAETGRPENVARVC</sequence>
<dbReference type="InterPro" id="IPR050951">
    <property type="entry name" value="Retrovirus_Pol_polyprotein"/>
</dbReference>
<keyword evidence="6" id="KW-0255">Endonuclease</keyword>
<feature type="compositionally biased region" description="Basic and acidic residues" evidence="10">
    <location>
        <begin position="1210"/>
        <end position="1219"/>
    </location>
</feature>
<protein>
    <recommendedName>
        <fullName evidence="1">RNA-directed DNA polymerase</fullName>
        <ecNumber evidence="1">2.7.7.49</ecNumber>
    </recommendedName>
</protein>
<dbReference type="Proteomes" id="UP000298390">
    <property type="component" value="Unassembled WGS sequence"/>
</dbReference>
<evidence type="ECO:0000313" key="14">
    <source>
        <dbReference type="Proteomes" id="UP000298390"/>
    </source>
</evidence>
<dbReference type="Pfam" id="PF00078">
    <property type="entry name" value="RVT_1"/>
    <property type="match status" value="1"/>
</dbReference>
<dbReference type="InterPro" id="IPR041373">
    <property type="entry name" value="RT_RNaseH"/>
</dbReference>
<evidence type="ECO:0000313" key="13">
    <source>
        <dbReference type="EMBL" id="TFY55327.1"/>
    </source>
</evidence>
<dbReference type="GO" id="GO:0016787">
    <property type="term" value="F:hydrolase activity"/>
    <property type="evidence" value="ECO:0007669"/>
    <property type="project" value="UniProtKB-KW"/>
</dbReference>
<dbReference type="Gene3D" id="4.10.60.10">
    <property type="entry name" value="Zinc finger, CCHC-type"/>
    <property type="match status" value="1"/>
</dbReference>
<evidence type="ECO:0000256" key="1">
    <source>
        <dbReference type="ARBA" id="ARBA00012493"/>
    </source>
</evidence>
<dbReference type="SUPFAM" id="SSF57756">
    <property type="entry name" value="Retrovirus zinc finger-like domains"/>
    <property type="match status" value="1"/>
</dbReference>
<evidence type="ECO:0000256" key="7">
    <source>
        <dbReference type="ARBA" id="ARBA00022801"/>
    </source>
</evidence>